<dbReference type="AlphaFoldDB" id="A0A074WPX5"/>
<feature type="compositionally biased region" description="Low complexity" evidence="1">
    <location>
        <begin position="144"/>
        <end position="160"/>
    </location>
</feature>
<feature type="region of interest" description="Disordered" evidence="1">
    <location>
        <begin position="126"/>
        <end position="184"/>
    </location>
</feature>
<dbReference type="GeneID" id="25416465"/>
<reference evidence="2 3" key="1">
    <citation type="journal article" date="2014" name="BMC Genomics">
        <title>Genome sequencing of four Aureobasidium pullulans varieties: biotechnological potential, stress tolerance, and description of new species.</title>
        <authorList>
            <person name="Gostin Ar C."/>
            <person name="Ohm R.A."/>
            <person name="Kogej T."/>
            <person name="Sonjak S."/>
            <person name="Turk M."/>
            <person name="Zajc J."/>
            <person name="Zalar P."/>
            <person name="Grube M."/>
            <person name="Sun H."/>
            <person name="Han J."/>
            <person name="Sharma A."/>
            <person name="Chiniquy J."/>
            <person name="Ngan C.Y."/>
            <person name="Lipzen A."/>
            <person name="Barry K."/>
            <person name="Grigoriev I.V."/>
            <person name="Gunde-Cimerman N."/>
        </authorList>
    </citation>
    <scope>NUCLEOTIDE SEQUENCE [LARGE SCALE GENOMIC DNA]</scope>
    <source>
        <strain evidence="2 3">CBS 147.97</strain>
    </source>
</reference>
<protein>
    <submittedName>
        <fullName evidence="2">Uncharacterized protein</fullName>
    </submittedName>
</protein>
<name>A0A074WPX5_9PEZI</name>
<sequence length="184" mass="20018">MSDQPPKQDVTKGKTRGPAYPLINPNANLEAQFKRTYHEMLDLTDQSRRKPRRSPTSSCRTVTCQFSTALSPTWLVLAQGHEDCLLHAEKAVEIAEWGLNEYGNDKGVGSELLAFTQRILGEVQARPVQEEEETHEIEAHEQEGSAAGESAQGQGQESAAPSDAPSTPTSDNITAPSCECIGKV</sequence>
<accession>A0A074WPX5</accession>
<dbReference type="RefSeq" id="XP_013429820.1">
    <property type="nucleotide sequence ID" value="XM_013574366.1"/>
</dbReference>
<keyword evidence="3" id="KW-1185">Reference proteome</keyword>
<dbReference type="HOGENOM" id="CLU_1467884_0_0_1"/>
<evidence type="ECO:0000313" key="2">
    <source>
        <dbReference type="EMBL" id="KEQ75210.1"/>
    </source>
</evidence>
<organism evidence="2 3">
    <name type="scientific">Aureobasidium namibiae CBS 147.97</name>
    <dbReference type="NCBI Taxonomy" id="1043004"/>
    <lineage>
        <taxon>Eukaryota</taxon>
        <taxon>Fungi</taxon>
        <taxon>Dikarya</taxon>
        <taxon>Ascomycota</taxon>
        <taxon>Pezizomycotina</taxon>
        <taxon>Dothideomycetes</taxon>
        <taxon>Dothideomycetidae</taxon>
        <taxon>Dothideales</taxon>
        <taxon>Saccotheciaceae</taxon>
        <taxon>Aureobasidium</taxon>
    </lineage>
</organism>
<evidence type="ECO:0000256" key="1">
    <source>
        <dbReference type="SAM" id="MobiDB-lite"/>
    </source>
</evidence>
<proteinExistence type="predicted"/>
<dbReference type="EMBL" id="KL584705">
    <property type="protein sequence ID" value="KEQ75210.1"/>
    <property type="molecule type" value="Genomic_DNA"/>
</dbReference>
<evidence type="ECO:0000313" key="3">
    <source>
        <dbReference type="Proteomes" id="UP000027730"/>
    </source>
</evidence>
<dbReference type="OrthoDB" id="3917952at2759"/>
<feature type="region of interest" description="Disordered" evidence="1">
    <location>
        <begin position="1"/>
        <end position="21"/>
    </location>
</feature>
<feature type="compositionally biased region" description="Polar residues" evidence="1">
    <location>
        <begin position="164"/>
        <end position="175"/>
    </location>
</feature>
<gene>
    <name evidence="2" type="ORF">M436DRAFT_79628</name>
</gene>
<dbReference type="Proteomes" id="UP000027730">
    <property type="component" value="Unassembled WGS sequence"/>
</dbReference>